<evidence type="ECO:0000313" key="1">
    <source>
        <dbReference type="EMBL" id="MCW8087517.1"/>
    </source>
</evidence>
<organism evidence="1 2">
    <name type="scientific">Sabulicella glaciei</name>
    <dbReference type="NCBI Taxonomy" id="2984948"/>
    <lineage>
        <taxon>Bacteria</taxon>
        <taxon>Pseudomonadati</taxon>
        <taxon>Pseudomonadota</taxon>
        <taxon>Alphaproteobacteria</taxon>
        <taxon>Acetobacterales</taxon>
        <taxon>Acetobacteraceae</taxon>
        <taxon>Sabulicella</taxon>
    </lineage>
</organism>
<name>A0ABT3NZC2_9PROT</name>
<comment type="caution">
    <text evidence="1">The sequence shown here is derived from an EMBL/GenBank/DDBJ whole genome shotgun (WGS) entry which is preliminary data.</text>
</comment>
<proteinExistence type="predicted"/>
<protein>
    <submittedName>
        <fullName evidence="1">Uncharacterized protein</fullName>
    </submittedName>
</protein>
<evidence type="ECO:0000313" key="2">
    <source>
        <dbReference type="Proteomes" id="UP001526430"/>
    </source>
</evidence>
<sequence length="148" mass="16333">MLPQRHEKTSDGAWGSGKALRRVLLQIRESHVTRHGFLLSSKIPLFWRSAAALLPRSYEMLMIVEGSAWRAVEVQAQGSTMKLFGTMAEQDILVRELDRSKPPTPPECGHCMGSWQFPSGTRPFRVAAAFVAPGSARVACTQPKMSAP</sequence>
<dbReference type="Proteomes" id="UP001526430">
    <property type="component" value="Unassembled WGS sequence"/>
</dbReference>
<accession>A0ABT3NZC2</accession>
<reference evidence="1 2" key="1">
    <citation type="submission" date="2022-10" db="EMBL/GenBank/DDBJ databases">
        <title>Roseococcus glaciei nov., sp. nov., isolated from glacier.</title>
        <authorList>
            <person name="Liu Q."/>
            <person name="Xin Y.-H."/>
        </authorList>
    </citation>
    <scope>NUCLEOTIDE SEQUENCE [LARGE SCALE GENOMIC DNA]</scope>
    <source>
        <strain evidence="1 2">MDT2-1-1</strain>
    </source>
</reference>
<keyword evidence="2" id="KW-1185">Reference proteome</keyword>
<gene>
    <name evidence="1" type="ORF">OF850_17970</name>
</gene>
<dbReference type="EMBL" id="JAPFQI010000018">
    <property type="protein sequence ID" value="MCW8087517.1"/>
    <property type="molecule type" value="Genomic_DNA"/>
</dbReference>